<organism evidence="1 2">
    <name type="scientific">Vigna mungo</name>
    <name type="common">Black gram</name>
    <name type="synonym">Phaseolus mungo</name>
    <dbReference type="NCBI Taxonomy" id="3915"/>
    <lineage>
        <taxon>Eukaryota</taxon>
        <taxon>Viridiplantae</taxon>
        <taxon>Streptophyta</taxon>
        <taxon>Embryophyta</taxon>
        <taxon>Tracheophyta</taxon>
        <taxon>Spermatophyta</taxon>
        <taxon>Magnoliopsida</taxon>
        <taxon>eudicotyledons</taxon>
        <taxon>Gunneridae</taxon>
        <taxon>Pentapetalae</taxon>
        <taxon>rosids</taxon>
        <taxon>fabids</taxon>
        <taxon>Fabales</taxon>
        <taxon>Fabaceae</taxon>
        <taxon>Papilionoideae</taxon>
        <taxon>50 kb inversion clade</taxon>
        <taxon>NPAAA clade</taxon>
        <taxon>indigoferoid/millettioid clade</taxon>
        <taxon>Phaseoleae</taxon>
        <taxon>Vigna</taxon>
    </lineage>
</organism>
<evidence type="ECO:0000313" key="1">
    <source>
        <dbReference type="EMBL" id="WVY92848.1"/>
    </source>
</evidence>
<accession>A0AAQ3RHE2</accession>
<keyword evidence="2" id="KW-1185">Reference proteome</keyword>
<dbReference type="EMBL" id="CP144691">
    <property type="protein sequence ID" value="WVY92848.1"/>
    <property type="molecule type" value="Genomic_DNA"/>
</dbReference>
<name>A0AAQ3RHE2_VIGMU</name>
<evidence type="ECO:0000313" key="2">
    <source>
        <dbReference type="Proteomes" id="UP001374535"/>
    </source>
</evidence>
<reference evidence="1 2" key="1">
    <citation type="journal article" date="2023" name="Life. Sci Alliance">
        <title>Evolutionary insights into 3D genome organization and epigenetic landscape of Vigna mungo.</title>
        <authorList>
            <person name="Junaid A."/>
            <person name="Singh B."/>
            <person name="Bhatia S."/>
        </authorList>
    </citation>
    <scope>NUCLEOTIDE SEQUENCE [LARGE SCALE GENOMIC DNA]</scope>
    <source>
        <strain evidence="1">Urdbean</strain>
    </source>
</reference>
<gene>
    <name evidence="1" type="ORF">V8G54_031936</name>
</gene>
<dbReference type="Proteomes" id="UP001374535">
    <property type="component" value="Chromosome 10"/>
</dbReference>
<proteinExistence type="predicted"/>
<sequence length="172" mass="18254">MNFSGARGGGAGEADGDVGFAGDDLAAAVTGPVELPFPGDGDAASVEGGEESPFPVALILGGERNNGEVQLDEVVTLAFRFECKSCIVPYAPLLCLTVFKTKQHGERVAVRLEPMVDELDDLDHTISINVRGIAATTKLATLMSRNCGECPYDNGAGHVMVMVRWVPMMVRW</sequence>
<dbReference type="AlphaFoldDB" id="A0AAQ3RHE2"/>
<protein>
    <submittedName>
        <fullName evidence="1">Uncharacterized protein</fullName>
    </submittedName>
</protein>